<gene>
    <name evidence="2" type="ORF">Fcan01_01239</name>
</gene>
<protein>
    <submittedName>
        <fullName evidence="2">Uncharacterized protein</fullName>
    </submittedName>
</protein>
<evidence type="ECO:0000256" key="1">
    <source>
        <dbReference type="SAM" id="MobiDB-lite"/>
    </source>
</evidence>
<accession>A0A226EZC2</accession>
<name>A0A226EZC2_FOLCA</name>
<evidence type="ECO:0000313" key="2">
    <source>
        <dbReference type="EMBL" id="OXA62933.1"/>
    </source>
</evidence>
<dbReference type="AlphaFoldDB" id="A0A226EZC2"/>
<dbReference type="Proteomes" id="UP000198287">
    <property type="component" value="Unassembled WGS sequence"/>
</dbReference>
<organism evidence="2 3">
    <name type="scientific">Folsomia candida</name>
    <name type="common">Springtail</name>
    <dbReference type="NCBI Taxonomy" id="158441"/>
    <lineage>
        <taxon>Eukaryota</taxon>
        <taxon>Metazoa</taxon>
        <taxon>Ecdysozoa</taxon>
        <taxon>Arthropoda</taxon>
        <taxon>Hexapoda</taxon>
        <taxon>Collembola</taxon>
        <taxon>Entomobryomorpha</taxon>
        <taxon>Isotomoidea</taxon>
        <taxon>Isotomidae</taxon>
        <taxon>Proisotominae</taxon>
        <taxon>Folsomia</taxon>
    </lineage>
</organism>
<evidence type="ECO:0000313" key="3">
    <source>
        <dbReference type="Proteomes" id="UP000198287"/>
    </source>
</evidence>
<feature type="region of interest" description="Disordered" evidence="1">
    <location>
        <begin position="13"/>
        <end position="35"/>
    </location>
</feature>
<sequence length="233" mass="26843">MPPVLRLRKPVAKNPTVAETVKPKPRRTKKRPTESVVKTFEPVPLPRKCQYCKTQFFDEYVCRKYFASFLGLDPVVPAQEVNIEEETDLERSHNPVSIFHEPVSQVMATLPPSRQRRSKRIVQSQNLCGSKFLEDHPFLSITSAHAFLNKFWKITKPSTISLLSHEKYCGFKSTEEPICNPKIVNKKNKTTKGDTYTHKYSFSVNDRVSHHVELITGKFRNKAAENCCLHMQL</sequence>
<proteinExistence type="predicted"/>
<reference evidence="2 3" key="1">
    <citation type="submission" date="2015-12" db="EMBL/GenBank/DDBJ databases">
        <title>The genome of Folsomia candida.</title>
        <authorList>
            <person name="Faddeeva A."/>
            <person name="Derks M.F."/>
            <person name="Anvar Y."/>
            <person name="Smit S."/>
            <person name="Van Straalen N."/>
            <person name="Roelofs D."/>
        </authorList>
    </citation>
    <scope>NUCLEOTIDE SEQUENCE [LARGE SCALE GENOMIC DNA]</scope>
    <source>
        <strain evidence="2 3">VU population</strain>
        <tissue evidence="2">Whole body</tissue>
    </source>
</reference>
<comment type="caution">
    <text evidence="2">The sequence shown here is derived from an EMBL/GenBank/DDBJ whole genome shotgun (WGS) entry which is preliminary data.</text>
</comment>
<dbReference type="EMBL" id="LNIX01000001">
    <property type="protein sequence ID" value="OXA62933.1"/>
    <property type="molecule type" value="Genomic_DNA"/>
</dbReference>
<keyword evidence="3" id="KW-1185">Reference proteome</keyword>